<dbReference type="STRING" id="1802557.A3A20_00310"/>
<keyword evidence="1" id="KW-0560">Oxidoreductase</keyword>
<keyword evidence="2" id="KW-0520">NAD</keyword>
<dbReference type="AlphaFoldDB" id="A0A1F8DSR1"/>
<dbReference type="SMART" id="SM00984">
    <property type="entry name" value="UDPG_MGDP_dh_C"/>
    <property type="match status" value="1"/>
</dbReference>
<dbReference type="PANTHER" id="PTHR43491:SF1">
    <property type="entry name" value="UDP-N-ACETYL-D-MANNOSAMINE DEHYDROGENASE"/>
    <property type="match status" value="1"/>
</dbReference>
<dbReference type="InterPro" id="IPR014027">
    <property type="entry name" value="UDP-Glc/GDP-Man_DH_C"/>
</dbReference>
<dbReference type="Pfam" id="PF03721">
    <property type="entry name" value="UDPG_MGDP_dh_N"/>
    <property type="match status" value="1"/>
</dbReference>
<dbReference type="InterPro" id="IPR036220">
    <property type="entry name" value="UDP-Glc/GDP-Man_DH_C_sf"/>
</dbReference>
<dbReference type="GO" id="GO:0051287">
    <property type="term" value="F:NAD binding"/>
    <property type="evidence" value="ECO:0007669"/>
    <property type="project" value="InterPro"/>
</dbReference>
<dbReference type="SUPFAM" id="SSF48179">
    <property type="entry name" value="6-phosphogluconate dehydrogenase C-terminal domain-like"/>
    <property type="match status" value="1"/>
</dbReference>
<dbReference type="PANTHER" id="PTHR43491">
    <property type="entry name" value="UDP-N-ACETYL-D-MANNOSAMINE DEHYDROGENASE"/>
    <property type="match status" value="1"/>
</dbReference>
<dbReference type="PIRSF" id="PIRSF500136">
    <property type="entry name" value="UDP_ManNAc_DH"/>
    <property type="match status" value="1"/>
</dbReference>
<evidence type="ECO:0000256" key="1">
    <source>
        <dbReference type="ARBA" id="ARBA00023002"/>
    </source>
</evidence>
<evidence type="ECO:0000256" key="2">
    <source>
        <dbReference type="ARBA" id="ARBA00023027"/>
    </source>
</evidence>
<gene>
    <name evidence="5" type="ORF">A3A20_00310</name>
</gene>
<dbReference type="SUPFAM" id="SSF52413">
    <property type="entry name" value="UDP-glucose/GDP-mannose dehydrogenase C-terminal domain"/>
    <property type="match status" value="1"/>
</dbReference>
<accession>A0A1F8DSR1</accession>
<dbReference type="Proteomes" id="UP000178946">
    <property type="component" value="Unassembled WGS sequence"/>
</dbReference>
<protein>
    <submittedName>
        <fullName evidence="5">UDP-N-acetyl-D-glucosamine dehydrogenase</fullName>
    </submittedName>
</protein>
<evidence type="ECO:0000259" key="4">
    <source>
        <dbReference type="SMART" id="SM00984"/>
    </source>
</evidence>
<evidence type="ECO:0000313" key="5">
    <source>
        <dbReference type="EMBL" id="OGM91009.1"/>
    </source>
</evidence>
<dbReference type="InterPro" id="IPR017476">
    <property type="entry name" value="UDP-Glc/GDP-Man"/>
</dbReference>
<organism evidence="5 6">
    <name type="scientific">Candidatus Wolfebacteria bacterium RIFCSPLOWO2_01_FULL_45_19</name>
    <dbReference type="NCBI Taxonomy" id="1802557"/>
    <lineage>
        <taxon>Bacteria</taxon>
        <taxon>Candidatus Wolfeibacteriota</taxon>
    </lineage>
</organism>
<proteinExistence type="inferred from homology"/>
<dbReference type="InterPro" id="IPR036291">
    <property type="entry name" value="NAD(P)-bd_dom_sf"/>
</dbReference>
<comment type="similarity">
    <text evidence="3">Belongs to the UDP-glucose/GDP-mannose dehydrogenase family.</text>
</comment>
<dbReference type="InterPro" id="IPR008927">
    <property type="entry name" value="6-PGluconate_DH-like_C_sf"/>
</dbReference>
<dbReference type="Pfam" id="PF00984">
    <property type="entry name" value="UDPG_MGDP_dh"/>
    <property type="match status" value="1"/>
</dbReference>
<dbReference type="NCBIfam" id="TIGR03026">
    <property type="entry name" value="NDP-sugDHase"/>
    <property type="match status" value="1"/>
</dbReference>
<feature type="domain" description="UDP-glucose/GDP-mannose dehydrogenase C-terminal" evidence="4">
    <location>
        <begin position="316"/>
        <end position="411"/>
    </location>
</feature>
<sequence length="418" mass="46323">MKPNVAIIGLGYVGVPTAIAMAKAGMNVTGIDIDAKRVSQLNACKSFINEIKDDELKAVRGNFRATTDWQELKKCSVILIAVPTPLTKNKTPDTSAIESAAENISKNFKKGSLVVLKSSTYPGTTEELLKPILEKSGFRAGKDFDLAFAPERIDPGNKTHKLEDVPKVVGGINKKSTKRAAEFFGLFLNKIHTVSSPRAAEMSKIYENVFRLVNVSLVNELKMLSDKMGIDFWEVIEAAKTKPYGFMPFYPGPGIGGHCIPIDPFYLSWKAREINFFTHFIDLAAKVNESMPHTIVTKIIWALNKRKKTVAGSKILVLGVAYKKDVDDPRESPAIEIIWDLLKKSGKVLYNDPFISKIKINGKKMLSKPLNRALVKGADCVVILADHSVYDYKMIAQNAKLVIDTRNAIKIKSQKIIK</sequence>
<dbReference type="Pfam" id="PF03720">
    <property type="entry name" value="UDPG_MGDP_dh_C"/>
    <property type="match status" value="1"/>
</dbReference>
<dbReference type="InterPro" id="IPR014026">
    <property type="entry name" value="UDP-Glc/GDP-Man_DH_dimer"/>
</dbReference>
<dbReference type="GO" id="GO:0000271">
    <property type="term" value="P:polysaccharide biosynthetic process"/>
    <property type="evidence" value="ECO:0007669"/>
    <property type="project" value="InterPro"/>
</dbReference>
<dbReference type="PIRSF" id="PIRSF000124">
    <property type="entry name" value="UDPglc_GDPman_dh"/>
    <property type="match status" value="1"/>
</dbReference>
<comment type="caution">
    <text evidence="5">The sequence shown here is derived from an EMBL/GenBank/DDBJ whole genome shotgun (WGS) entry which is preliminary data.</text>
</comment>
<dbReference type="SUPFAM" id="SSF51735">
    <property type="entry name" value="NAD(P)-binding Rossmann-fold domains"/>
    <property type="match status" value="1"/>
</dbReference>
<reference evidence="5 6" key="1">
    <citation type="journal article" date="2016" name="Nat. Commun.">
        <title>Thousands of microbial genomes shed light on interconnected biogeochemical processes in an aquifer system.</title>
        <authorList>
            <person name="Anantharaman K."/>
            <person name="Brown C.T."/>
            <person name="Hug L.A."/>
            <person name="Sharon I."/>
            <person name="Castelle C.J."/>
            <person name="Probst A.J."/>
            <person name="Thomas B.C."/>
            <person name="Singh A."/>
            <person name="Wilkins M.J."/>
            <person name="Karaoz U."/>
            <person name="Brodie E.L."/>
            <person name="Williams K.H."/>
            <person name="Hubbard S.S."/>
            <person name="Banfield J.F."/>
        </authorList>
    </citation>
    <scope>NUCLEOTIDE SEQUENCE [LARGE SCALE GENOMIC DNA]</scope>
</reference>
<name>A0A1F8DSR1_9BACT</name>
<dbReference type="InterPro" id="IPR001732">
    <property type="entry name" value="UDP-Glc/GDP-Man_DH_N"/>
</dbReference>
<dbReference type="InterPro" id="IPR028359">
    <property type="entry name" value="UDP_ManNAc/GlcNAc_DH"/>
</dbReference>
<dbReference type="GO" id="GO:0016616">
    <property type="term" value="F:oxidoreductase activity, acting on the CH-OH group of donors, NAD or NADP as acceptor"/>
    <property type="evidence" value="ECO:0007669"/>
    <property type="project" value="InterPro"/>
</dbReference>
<evidence type="ECO:0000313" key="6">
    <source>
        <dbReference type="Proteomes" id="UP000178946"/>
    </source>
</evidence>
<dbReference type="EMBL" id="MGIR01000005">
    <property type="protein sequence ID" value="OGM91009.1"/>
    <property type="molecule type" value="Genomic_DNA"/>
</dbReference>
<dbReference type="GO" id="GO:0016628">
    <property type="term" value="F:oxidoreductase activity, acting on the CH-CH group of donors, NAD or NADP as acceptor"/>
    <property type="evidence" value="ECO:0007669"/>
    <property type="project" value="InterPro"/>
</dbReference>
<dbReference type="Gene3D" id="3.40.50.720">
    <property type="entry name" value="NAD(P)-binding Rossmann-like Domain"/>
    <property type="match status" value="2"/>
</dbReference>
<evidence type="ECO:0000256" key="3">
    <source>
        <dbReference type="PIRNR" id="PIRNR000124"/>
    </source>
</evidence>